<comment type="subcellular location">
    <subcellularLocation>
        <location evidence="1 7">Cell outer membrane</location>
        <topology evidence="1 7">Multi-pass membrane protein</topology>
    </subcellularLocation>
</comment>
<dbReference type="PROSITE" id="PS52016">
    <property type="entry name" value="TONB_DEPENDENT_REC_3"/>
    <property type="match status" value="1"/>
</dbReference>
<dbReference type="NCBIfam" id="TIGR04057">
    <property type="entry name" value="SusC_RagA_signa"/>
    <property type="match status" value="1"/>
</dbReference>
<keyword evidence="2 7" id="KW-0813">Transport</keyword>
<organism evidence="9 10">
    <name type="scientific">Chitinophaga defluvii</name>
    <dbReference type="NCBI Taxonomy" id="3163343"/>
    <lineage>
        <taxon>Bacteria</taxon>
        <taxon>Pseudomonadati</taxon>
        <taxon>Bacteroidota</taxon>
        <taxon>Chitinophagia</taxon>
        <taxon>Chitinophagales</taxon>
        <taxon>Chitinophagaceae</taxon>
        <taxon>Chitinophaga</taxon>
    </lineage>
</organism>
<keyword evidence="4 7" id="KW-0812">Transmembrane</keyword>
<evidence type="ECO:0000256" key="1">
    <source>
        <dbReference type="ARBA" id="ARBA00004571"/>
    </source>
</evidence>
<keyword evidence="5 7" id="KW-0472">Membrane</keyword>
<dbReference type="InterPro" id="IPR036942">
    <property type="entry name" value="Beta-barrel_TonB_sf"/>
</dbReference>
<evidence type="ECO:0000256" key="3">
    <source>
        <dbReference type="ARBA" id="ARBA00022452"/>
    </source>
</evidence>
<dbReference type="InterPro" id="IPR041700">
    <property type="entry name" value="OMP_b-brl_3"/>
</dbReference>
<keyword evidence="6 7" id="KW-0998">Cell outer membrane</keyword>
<dbReference type="Gene3D" id="2.170.130.10">
    <property type="entry name" value="TonB-dependent receptor, plug domain"/>
    <property type="match status" value="1"/>
</dbReference>
<dbReference type="SUPFAM" id="SSF56935">
    <property type="entry name" value="Porins"/>
    <property type="match status" value="1"/>
</dbReference>
<dbReference type="Proteomes" id="UP001549749">
    <property type="component" value="Unassembled WGS sequence"/>
</dbReference>
<dbReference type="Pfam" id="PF07660">
    <property type="entry name" value="STN"/>
    <property type="match status" value="1"/>
</dbReference>
<gene>
    <name evidence="9" type="ORF">ABR189_07380</name>
</gene>
<dbReference type="Pfam" id="PF13715">
    <property type="entry name" value="CarbopepD_reg_2"/>
    <property type="match status" value="1"/>
</dbReference>
<keyword evidence="3 7" id="KW-1134">Transmembrane beta strand</keyword>
<dbReference type="SMART" id="SM00965">
    <property type="entry name" value="STN"/>
    <property type="match status" value="1"/>
</dbReference>
<feature type="domain" description="Secretin/TonB short N-terminal" evidence="8">
    <location>
        <begin position="46"/>
        <end position="97"/>
    </location>
</feature>
<dbReference type="SUPFAM" id="SSF49464">
    <property type="entry name" value="Carboxypeptidase regulatory domain-like"/>
    <property type="match status" value="1"/>
</dbReference>
<dbReference type="Pfam" id="PF14905">
    <property type="entry name" value="OMP_b-brl_3"/>
    <property type="match status" value="1"/>
</dbReference>
<dbReference type="InterPro" id="IPR039426">
    <property type="entry name" value="TonB-dep_rcpt-like"/>
</dbReference>
<comment type="similarity">
    <text evidence="7">Belongs to the TonB-dependent receptor family.</text>
</comment>
<dbReference type="InterPro" id="IPR023997">
    <property type="entry name" value="TonB-dep_OMP_SusC/RagA_CS"/>
</dbReference>
<dbReference type="NCBIfam" id="TIGR04056">
    <property type="entry name" value="OMP_RagA_SusC"/>
    <property type="match status" value="1"/>
</dbReference>
<evidence type="ECO:0000256" key="4">
    <source>
        <dbReference type="ARBA" id="ARBA00022692"/>
    </source>
</evidence>
<comment type="caution">
    <text evidence="9">The sequence shown here is derived from an EMBL/GenBank/DDBJ whole genome shotgun (WGS) entry which is preliminary data.</text>
</comment>
<dbReference type="InterPro" id="IPR011662">
    <property type="entry name" value="Secretin/TonB_short_N"/>
</dbReference>
<dbReference type="EMBL" id="JBEXAC010000001">
    <property type="protein sequence ID" value="MET6997185.1"/>
    <property type="molecule type" value="Genomic_DNA"/>
</dbReference>
<evidence type="ECO:0000313" key="9">
    <source>
        <dbReference type="EMBL" id="MET6997185.1"/>
    </source>
</evidence>
<dbReference type="Gene3D" id="2.40.170.20">
    <property type="entry name" value="TonB-dependent receptor, beta-barrel domain"/>
    <property type="match status" value="1"/>
</dbReference>
<dbReference type="InterPro" id="IPR008969">
    <property type="entry name" value="CarboxyPept-like_regulatory"/>
</dbReference>
<evidence type="ECO:0000313" key="10">
    <source>
        <dbReference type="Proteomes" id="UP001549749"/>
    </source>
</evidence>
<dbReference type="RefSeq" id="WP_354659824.1">
    <property type="nucleotide sequence ID" value="NZ_JBEXAC010000001.1"/>
</dbReference>
<keyword evidence="10" id="KW-1185">Reference proteome</keyword>
<dbReference type="Pfam" id="PF07715">
    <property type="entry name" value="Plug"/>
    <property type="match status" value="1"/>
</dbReference>
<evidence type="ECO:0000256" key="6">
    <source>
        <dbReference type="ARBA" id="ARBA00023237"/>
    </source>
</evidence>
<reference evidence="9 10" key="1">
    <citation type="submission" date="2024-06" db="EMBL/GenBank/DDBJ databases">
        <title>Chitinophaga defluvii sp. nov., isolated from municipal sewage.</title>
        <authorList>
            <person name="Zhang L."/>
        </authorList>
    </citation>
    <scope>NUCLEOTIDE SEQUENCE [LARGE SCALE GENOMIC DNA]</scope>
    <source>
        <strain evidence="9 10">H8</strain>
    </source>
</reference>
<protein>
    <submittedName>
        <fullName evidence="9">SusC/RagA family TonB-linked outer membrane protein</fullName>
    </submittedName>
</protein>
<name>A0ABV2T2C9_9BACT</name>
<dbReference type="Gene3D" id="2.60.40.1120">
    <property type="entry name" value="Carboxypeptidase-like, regulatory domain"/>
    <property type="match status" value="1"/>
</dbReference>
<proteinExistence type="inferred from homology"/>
<evidence type="ECO:0000259" key="8">
    <source>
        <dbReference type="SMART" id="SM00965"/>
    </source>
</evidence>
<evidence type="ECO:0000256" key="5">
    <source>
        <dbReference type="ARBA" id="ARBA00023136"/>
    </source>
</evidence>
<evidence type="ECO:0000256" key="2">
    <source>
        <dbReference type="ARBA" id="ARBA00022448"/>
    </source>
</evidence>
<dbReference type="InterPro" id="IPR012910">
    <property type="entry name" value="Plug_dom"/>
</dbReference>
<dbReference type="InterPro" id="IPR023996">
    <property type="entry name" value="TonB-dep_OMP_SusC/RagA"/>
</dbReference>
<dbReference type="InterPro" id="IPR037066">
    <property type="entry name" value="Plug_dom_sf"/>
</dbReference>
<sequence>MRVSTILLVTGLLHVSVYGFSQKITFSGKNVSLGKVFTAIQQQSGLSIIYDTRMIKQSGNIDISVKDAPLENVLNECLKNQSLTYVINKGIIIIRKKTDTSPVLPMETVTGRIVDEQGNPVLGATVFIKELKKGAQTNEKGEFTIPGIAPGNYTLSISFIGYQAQEKSITVADATVTVQVVLKAAMERLQETVVSALGIRRSEKSLTYATQQVSGEDLTRVKSTNLMNSLNGKVAGLTISPSASGVGGSVKVILRGSRSANGNNQPLYVIDGVPITNSANANGQINDTYGGNPEGGDGISNLNPEDIASITMLQGASAAALYGSQAQNGVILITTKKGKAGKAQISYSSTFSVDKIAYKPKFQNSYGQTANGAIDSWGAKMTGGGHDNLDAYFQTGTNWTNAVNLSAGTETAQTYFSYANTHARGIQPGNVLDRNNFNLRETARFLNDKLTVDVNVNYISQKINNSPNLGLYLNPLTGLYLFPRSLDINKYKDSYLLDQETKFARQNWHTSDNLQQNPWWIANRVPTITTRERFLLIGSVKYEFTNWLNVQVRGNLDQTTDAYDQKRYSGTNALFNTNGNGYLVSSNQTLKQKYGDLIVNFTIPTQSSFKVNGLIGGSITDNITKGLTLRGDLSTPDLFTPGNVIAALGGTSSNTTSNATAIPPNHSQLQALFANANLSYQDWMYLTLTGRNDWSSNLAFTPNVSYFYSSAGLSVILNQLLKLPAAINYAKVRGTYAEVGNTIPPYLTSVQNTQNTAGQLVFNTAAAFRTLKPERTKSIEAGADLRMIDNRLNFSFTYYKTNTENQYFPIQPITASLFSKGYVNAGNVQNTGIEAILGYDVFRNKDFTWNTSVNIARNTNKVIDVDSKDGINSFVLTGSSGNNYESHLTTGGSYGDIFGYSLLRDDQGRVILSGKGTAADPYAPQVNKTFSLLGNPNPEFQAGWNNSFSYRNFNFSFLIDGKFGGQVLSLTQAIMDQNGVSDVTGRARDEGGVIVNGVDKDGKAVTRVDAQTWYKTIGGRDGITDQYIYSATVVRLREAAIGYTMPVSNSVFKSVRLSLTGRNLIYFYKKAPFDPELTMSTGNGLSGIDIFNQPATRNIGLNLNVAF</sequence>
<accession>A0ABV2T2C9</accession>
<evidence type="ECO:0000256" key="7">
    <source>
        <dbReference type="PROSITE-ProRule" id="PRU01360"/>
    </source>
</evidence>